<dbReference type="Proteomes" id="UP001550853">
    <property type="component" value="Unassembled WGS sequence"/>
</dbReference>
<keyword evidence="1" id="KW-0472">Membrane</keyword>
<name>A0ABV2YVF1_9ACTN</name>
<feature type="transmembrane region" description="Helical" evidence="1">
    <location>
        <begin position="150"/>
        <end position="171"/>
    </location>
</feature>
<protein>
    <submittedName>
        <fullName evidence="2">Rhomboid-like protein</fullName>
    </submittedName>
</protein>
<keyword evidence="3" id="KW-1185">Reference proteome</keyword>
<reference evidence="2 3" key="1">
    <citation type="submission" date="2024-06" db="EMBL/GenBank/DDBJ databases">
        <title>The Natural Products Discovery Center: Release of the First 8490 Sequenced Strains for Exploring Actinobacteria Biosynthetic Diversity.</title>
        <authorList>
            <person name="Kalkreuter E."/>
            <person name="Kautsar S.A."/>
            <person name="Yang D."/>
            <person name="Bader C.D."/>
            <person name="Teijaro C.N."/>
            <person name="Fluegel L."/>
            <person name="Davis C.M."/>
            <person name="Simpson J.R."/>
            <person name="Lauterbach L."/>
            <person name="Steele A.D."/>
            <person name="Gui C."/>
            <person name="Meng S."/>
            <person name="Li G."/>
            <person name="Viehrig K."/>
            <person name="Ye F."/>
            <person name="Su P."/>
            <person name="Kiefer A.F."/>
            <person name="Nichols A."/>
            <person name="Cepeda A.J."/>
            <person name="Yan W."/>
            <person name="Fan B."/>
            <person name="Jiang Y."/>
            <person name="Adhikari A."/>
            <person name="Zheng C.-J."/>
            <person name="Schuster L."/>
            <person name="Cowan T.M."/>
            <person name="Smanski M.J."/>
            <person name="Chevrette M.G."/>
            <person name="De Carvalho L.P.S."/>
            <person name="Shen B."/>
        </authorList>
    </citation>
    <scope>NUCLEOTIDE SEQUENCE [LARGE SCALE GENOMIC DNA]</scope>
    <source>
        <strain evidence="2 3">NPDC033039</strain>
    </source>
</reference>
<keyword evidence="1" id="KW-0812">Transmembrane</keyword>
<comment type="caution">
    <text evidence="2">The sequence shown here is derived from an EMBL/GenBank/DDBJ whole genome shotgun (WGS) entry which is preliminary data.</text>
</comment>
<dbReference type="InterPro" id="IPR046862">
    <property type="entry name" value="Rhomboid_2"/>
</dbReference>
<proteinExistence type="predicted"/>
<dbReference type="Pfam" id="PF20401">
    <property type="entry name" value="Rhomboid_2"/>
    <property type="match status" value="1"/>
</dbReference>
<dbReference type="EMBL" id="JBEZVI010000003">
    <property type="protein sequence ID" value="MEU3709701.1"/>
    <property type="molecule type" value="Genomic_DNA"/>
</dbReference>
<evidence type="ECO:0000256" key="1">
    <source>
        <dbReference type="SAM" id="Phobius"/>
    </source>
</evidence>
<keyword evidence="1" id="KW-1133">Transmembrane helix</keyword>
<feature type="transmembrane region" description="Helical" evidence="1">
    <location>
        <begin position="80"/>
        <end position="101"/>
    </location>
</feature>
<sequence>MRAGLPPRGGAAWWRRWAGRALPGPRATPFTFWYALLLVATSLFAAYADPARVAELLRGSSTDAAHLAATPVRVLVASALWIDGGVLSGFALAFVVVLAALERRVGAARTLAVFLGGHVLATLATELPVGAAVATGALPPGAAHRLDYGISYGVMTCAGALAGVVAGRLRWPLLGGAACYATADLLSFTDPLSSGGHLLSLALGVAAWPLLRRARSGPRPARLHGDLGHPALRRTAGRAVVARAVPVPGRPVPGRPVPVAGVRRR</sequence>
<feature type="transmembrane region" description="Helical" evidence="1">
    <location>
        <begin position="113"/>
        <end position="138"/>
    </location>
</feature>
<feature type="transmembrane region" description="Helical" evidence="1">
    <location>
        <begin position="30"/>
        <end position="48"/>
    </location>
</feature>
<accession>A0ABV2YVF1</accession>
<organism evidence="2 3">
    <name type="scientific">Streptomyces catenulae</name>
    <dbReference type="NCBI Taxonomy" id="66875"/>
    <lineage>
        <taxon>Bacteria</taxon>
        <taxon>Bacillati</taxon>
        <taxon>Actinomycetota</taxon>
        <taxon>Actinomycetes</taxon>
        <taxon>Kitasatosporales</taxon>
        <taxon>Streptomycetaceae</taxon>
        <taxon>Streptomyces</taxon>
    </lineage>
</organism>
<evidence type="ECO:0000313" key="3">
    <source>
        <dbReference type="Proteomes" id="UP001550853"/>
    </source>
</evidence>
<evidence type="ECO:0000313" key="2">
    <source>
        <dbReference type="EMBL" id="MEU3709701.1"/>
    </source>
</evidence>
<gene>
    <name evidence="2" type="ORF">AB0E61_06320</name>
</gene>